<dbReference type="EMBL" id="AUXZ01000089">
    <property type="protein sequence ID" value="KZN48814.1"/>
    <property type="molecule type" value="Genomic_DNA"/>
</dbReference>
<accession>A0A167DGI6</accession>
<evidence type="ECO:0000313" key="1">
    <source>
        <dbReference type="EMBL" id="KZN48814.1"/>
    </source>
</evidence>
<name>A0A167DGI6_9GAMM</name>
<proteinExistence type="predicted"/>
<evidence type="ECO:0000313" key="2">
    <source>
        <dbReference type="Proteomes" id="UP000076503"/>
    </source>
</evidence>
<comment type="caution">
    <text evidence="1">The sequence shown here is derived from an EMBL/GenBank/DDBJ whole genome shotgun (WGS) entry which is preliminary data.</text>
</comment>
<sequence>MCVNTANYNLPSAFSWAENSKKPQQCGFLVKKTGQ</sequence>
<protein>
    <submittedName>
        <fullName evidence="1">Uncharacterized protein</fullName>
    </submittedName>
</protein>
<gene>
    <name evidence="1" type="ORF">N476_20820</name>
</gene>
<organism evidence="1 2">
    <name type="scientific">Pseudoalteromonas luteoviolacea H33</name>
    <dbReference type="NCBI Taxonomy" id="1365251"/>
    <lineage>
        <taxon>Bacteria</taxon>
        <taxon>Pseudomonadati</taxon>
        <taxon>Pseudomonadota</taxon>
        <taxon>Gammaproteobacteria</taxon>
        <taxon>Alteromonadales</taxon>
        <taxon>Pseudoalteromonadaceae</taxon>
        <taxon>Pseudoalteromonas</taxon>
    </lineage>
</organism>
<dbReference type="PATRIC" id="fig|1365251.3.peg.3622"/>
<reference evidence="1 2" key="1">
    <citation type="submission" date="2013-07" db="EMBL/GenBank/DDBJ databases">
        <title>Comparative Genomic and Metabolomic Analysis of Twelve Strains of Pseudoalteromonas luteoviolacea.</title>
        <authorList>
            <person name="Vynne N.G."/>
            <person name="Mansson M."/>
            <person name="Gram L."/>
        </authorList>
    </citation>
    <scope>NUCLEOTIDE SEQUENCE [LARGE SCALE GENOMIC DNA]</scope>
    <source>
        <strain evidence="1 2">H33</strain>
    </source>
</reference>
<dbReference type="AlphaFoldDB" id="A0A167DGI6"/>
<dbReference type="Proteomes" id="UP000076503">
    <property type="component" value="Unassembled WGS sequence"/>
</dbReference>